<evidence type="ECO:0000256" key="1">
    <source>
        <dbReference type="SAM" id="MobiDB-lite"/>
    </source>
</evidence>
<dbReference type="AlphaFoldDB" id="A0A226F5S9"/>
<feature type="compositionally biased region" description="Basic and acidic residues" evidence="1">
    <location>
        <begin position="204"/>
        <end position="216"/>
    </location>
</feature>
<accession>A0A226F5S9</accession>
<feature type="region of interest" description="Disordered" evidence="1">
    <location>
        <begin position="204"/>
        <end position="246"/>
    </location>
</feature>
<comment type="caution">
    <text evidence="2">The sequence shown here is derived from an EMBL/GenBank/DDBJ whole genome shotgun (WGS) entry which is preliminary data.</text>
</comment>
<protein>
    <submittedName>
        <fullName evidence="2">Uncharacterized protein</fullName>
    </submittedName>
</protein>
<dbReference type="OrthoDB" id="8250201at2759"/>
<dbReference type="OMA" id="MYTYADP"/>
<name>A0A226F5S9_FOLCA</name>
<proteinExistence type="predicted"/>
<keyword evidence="3" id="KW-1185">Reference proteome</keyword>
<feature type="compositionally biased region" description="Basic residues" evidence="1">
    <location>
        <begin position="233"/>
        <end position="246"/>
    </location>
</feature>
<dbReference type="EMBL" id="LNIX01000001">
    <property type="protein sequence ID" value="OXA65145.1"/>
    <property type="molecule type" value="Genomic_DNA"/>
</dbReference>
<evidence type="ECO:0000313" key="3">
    <source>
        <dbReference type="Proteomes" id="UP000198287"/>
    </source>
</evidence>
<organism evidence="2 3">
    <name type="scientific">Folsomia candida</name>
    <name type="common">Springtail</name>
    <dbReference type="NCBI Taxonomy" id="158441"/>
    <lineage>
        <taxon>Eukaryota</taxon>
        <taxon>Metazoa</taxon>
        <taxon>Ecdysozoa</taxon>
        <taxon>Arthropoda</taxon>
        <taxon>Hexapoda</taxon>
        <taxon>Collembola</taxon>
        <taxon>Entomobryomorpha</taxon>
        <taxon>Isotomoidea</taxon>
        <taxon>Isotomidae</taxon>
        <taxon>Proisotominae</taxon>
        <taxon>Folsomia</taxon>
    </lineage>
</organism>
<dbReference type="Proteomes" id="UP000198287">
    <property type="component" value="Unassembled WGS sequence"/>
</dbReference>
<sequence>MALKLDELINKKKEPNQILDLSKVKIRSREELDKYLDKVPEFKIRPEKVRPEDVRVRDCESSFKRGRREGRKQFEYGDPCPASMRSVRLEDLAAVDISWRMLTMLRPNNRLEEDIFGRLVELGKLRLGTRNWEAKQLAQAASGAPGSQSAALAASIGILVFKTKRGSTETRIKICPLCGLELCTGVYCKEFPYDSYTRMMVDKDEVEEGKAPDRRRSQSKGHNSNKPLTGKGSGKKRVKKKRKRKK</sequence>
<gene>
    <name evidence="2" type="ORF">Fcan01_01711</name>
</gene>
<reference evidence="2 3" key="1">
    <citation type="submission" date="2015-12" db="EMBL/GenBank/DDBJ databases">
        <title>The genome of Folsomia candida.</title>
        <authorList>
            <person name="Faddeeva A."/>
            <person name="Derks M.F."/>
            <person name="Anvar Y."/>
            <person name="Smit S."/>
            <person name="Van Straalen N."/>
            <person name="Roelofs D."/>
        </authorList>
    </citation>
    <scope>NUCLEOTIDE SEQUENCE [LARGE SCALE GENOMIC DNA]</scope>
    <source>
        <strain evidence="2 3">VU population</strain>
        <tissue evidence="2">Whole body</tissue>
    </source>
</reference>
<evidence type="ECO:0000313" key="2">
    <source>
        <dbReference type="EMBL" id="OXA65145.1"/>
    </source>
</evidence>